<dbReference type="EMBL" id="JACHGW010000001">
    <property type="protein sequence ID" value="MBB6048641.1"/>
    <property type="molecule type" value="Genomic_DNA"/>
</dbReference>
<dbReference type="PANTHER" id="PTHR31497:SF0">
    <property type="entry name" value="AUTOCRINE PROLIFERATION REPRESSOR PROTEIN A"/>
    <property type="match status" value="1"/>
</dbReference>
<dbReference type="RefSeq" id="WP_184192277.1">
    <property type="nucleotide sequence ID" value="NZ_JACHGW010000001.1"/>
</dbReference>
<gene>
    <name evidence="1" type="ORF">HNQ39_000403</name>
</gene>
<dbReference type="Proteomes" id="UP000520814">
    <property type="component" value="Unassembled WGS sequence"/>
</dbReference>
<accession>A0A7W9SL45</accession>
<sequence>MNTTLMSVFNGLDAYLARPEPAFRWEKKSEKRVGDVLIEELTLISQTWQGNVWQHRVQVCRPDKLRFPDFCAVRNTGGNGGERDEAMNLQLARDSGCTVATMFNNPMQPLYGGLTEDALIAYTWQKYLETNDESWPLHFPMAKAVLKTLDALQQHTKGRLQRFMVFGASKRGWTTWLVGASQDKRVVGIAPQVIDVLKVAEQIPHQLEMLGGKPSEEIEDYVRTGFDKLLLTPPGKRLMDLEDPFSYRDRLTLPKLLQLGTNDRYWAQDALNLYWDGLKGPKWVLYAPNSGHGLEDRGRVMATLAAFTRSLASRRPWPTLSWDWTTEDNGARLRFASTSPIRAARLFRCLGPTTDFRDQKWSFTELTPSANGFDTWMPTPRRGFGAAYGEATFDLDGQPFTLSTQIRIFGKK</sequence>
<evidence type="ECO:0000313" key="2">
    <source>
        <dbReference type="Proteomes" id="UP000520814"/>
    </source>
</evidence>
<dbReference type="InterPro" id="IPR029058">
    <property type="entry name" value="AB_hydrolase_fold"/>
</dbReference>
<dbReference type="PANTHER" id="PTHR31497">
    <property type="entry name" value="AUTOCRINE PROLIFERATION REPRESSOR PROTEIN A"/>
    <property type="match status" value="1"/>
</dbReference>
<reference evidence="1 2" key="1">
    <citation type="submission" date="2020-08" db="EMBL/GenBank/DDBJ databases">
        <title>Genomic Encyclopedia of Type Strains, Phase IV (KMG-IV): sequencing the most valuable type-strain genomes for metagenomic binning, comparative biology and taxonomic classification.</title>
        <authorList>
            <person name="Goeker M."/>
        </authorList>
    </citation>
    <scope>NUCLEOTIDE SEQUENCE [LARGE SCALE GENOMIC DNA]</scope>
    <source>
        <strain evidence="1 2">DSM 23562</strain>
    </source>
</reference>
<dbReference type="SUPFAM" id="SSF53474">
    <property type="entry name" value="alpha/beta-Hydrolases"/>
    <property type="match status" value="1"/>
</dbReference>
<dbReference type="Pfam" id="PF10142">
    <property type="entry name" value="PhoPQ_related"/>
    <property type="match status" value="1"/>
</dbReference>
<dbReference type="Gene3D" id="3.40.50.1820">
    <property type="entry name" value="alpha/beta hydrolase"/>
    <property type="match status" value="1"/>
</dbReference>
<name>A0A7W9SL45_ARMRO</name>
<organism evidence="1 2">
    <name type="scientific">Armatimonas rosea</name>
    <dbReference type="NCBI Taxonomy" id="685828"/>
    <lineage>
        <taxon>Bacteria</taxon>
        <taxon>Bacillati</taxon>
        <taxon>Armatimonadota</taxon>
        <taxon>Armatimonadia</taxon>
        <taxon>Armatimonadales</taxon>
        <taxon>Armatimonadaceae</taxon>
        <taxon>Armatimonas</taxon>
    </lineage>
</organism>
<proteinExistence type="predicted"/>
<dbReference type="AlphaFoldDB" id="A0A7W9SL45"/>
<keyword evidence="2" id="KW-1185">Reference proteome</keyword>
<evidence type="ECO:0000313" key="1">
    <source>
        <dbReference type="EMBL" id="MBB6048641.1"/>
    </source>
</evidence>
<dbReference type="InterPro" id="IPR009199">
    <property type="entry name" value="PhoPQ-act_pathogen-rel_PqaA"/>
</dbReference>
<comment type="caution">
    <text evidence="1">The sequence shown here is derived from an EMBL/GenBank/DDBJ whole genome shotgun (WGS) entry which is preliminary data.</text>
</comment>
<protein>
    <submittedName>
        <fullName evidence="1">PhoPQ-activated pathogenicity-related protein</fullName>
    </submittedName>
</protein>